<evidence type="ECO:0000259" key="6">
    <source>
        <dbReference type="Pfam" id="PF01926"/>
    </source>
</evidence>
<evidence type="ECO:0000313" key="9">
    <source>
        <dbReference type="Proteomes" id="UP001221142"/>
    </source>
</evidence>
<dbReference type="GO" id="GO:0005525">
    <property type="term" value="F:GTP binding"/>
    <property type="evidence" value="ECO:0007669"/>
    <property type="project" value="UniProtKB-KW"/>
</dbReference>
<feature type="region of interest" description="Disordered" evidence="5">
    <location>
        <begin position="68"/>
        <end position="110"/>
    </location>
</feature>
<accession>A0AAD7C3Y0</accession>
<feature type="region of interest" description="Disordered" evidence="5">
    <location>
        <begin position="503"/>
        <end position="589"/>
    </location>
</feature>
<dbReference type="Pfam" id="PF08701">
    <property type="entry name" value="GN3L_Grn1"/>
    <property type="match status" value="1"/>
</dbReference>
<feature type="compositionally biased region" description="Acidic residues" evidence="5">
    <location>
        <begin position="509"/>
        <end position="540"/>
    </location>
</feature>
<evidence type="ECO:0000256" key="3">
    <source>
        <dbReference type="ARBA" id="ARBA00023134"/>
    </source>
</evidence>
<keyword evidence="8" id="KW-0378">Hydrolase</keyword>
<evidence type="ECO:0000256" key="1">
    <source>
        <dbReference type="ARBA" id="ARBA00004123"/>
    </source>
</evidence>
<dbReference type="InterPro" id="IPR006073">
    <property type="entry name" value="GTP-bd"/>
</dbReference>
<dbReference type="GO" id="GO:0016787">
    <property type="term" value="F:hydrolase activity"/>
    <property type="evidence" value="ECO:0007669"/>
    <property type="project" value="UniProtKB-KW"/>
</dbReference>
<feature type="region of interest" description="Disordered" evidence="5">
    <location>
        <begin position="1"/>
        <end position="56"/>
    </location>
</feature>
<evidence type="ECO:0000256" key="5">
    <source>
        <dbReference type="SAM" id="MobiDB-lite"/>
    </source>
</evidence>
<feature type="compositionally biased region" description="Basic residues" evidence="5">
    <location>
        <begin position="26"/>
        <end position="36"/>
    </location>
</feature>
<evidence type="ECO:0000256" key="4">
    <source>
        <dbReference type="ARBA" id="ARBA00023242"/>
    </source>
</evidence>
<keyword evidence="3" id="KW-0342">GTP-binding</keyword>
<feature type="compositionally biased region" description="Basic and acidic residues" evidence="5">
    <location>
        <begin position="68"/>
        <end position="78"/>
    </location>
</feature>
<dbReference type="InterPro" id="IPR023179">
    <property type="entry name" value="GTP-bd_ortho_bundle_sf"/>
</dbReference>
<comment type="subcellular location">
    <subcellularLocation>
        <location evidence="1">Nucleus</location>
    </subcellularLocation>
</comment>
<keyword evidence="2" id="KW-0547">Nucleotide-binding</keyword>
<dbReference type="EMBL" id="JARKIF010000005">
    <property type="protein sequence ID" value="KAJ7638453.1"/>
    <property type="molecule type" value="Genomic_DNA"/>
</dbReference>
<dbReference type="Gene3D" id="1.10.1580.10">
    <property type="match status" value="1"/>
</dbReference>
<dbReference type="SUPFAM" id="SSF52540">
    <property type="entry name" value="P-loop containing nucleoside triphosphate hydrolases"/>
    <property type="match status" value="2"/>
</dbReference>
<sequence length="616" mass="67802">MPRIRKKTSNRGTTNDRKKILNKVRESRKKKTKAAKKNVEWKSKHKKDPGIPNNFPYKDQILAEIAEQRRVAAEEKQRKKESKNKKKKNVEEDEEDGSEAAGSDDEEQTNDQVFADVKALGLAQGFDGIASLSAKRLDNKKLKSREEVEEEEEVPVLINRNLPSLQSVLDDADVIIEVLDARDPLPFRSTHLEELASAKPGRRVLLVLNKIDTCPRESVAAWATYLRTHYPTLLFRAASSCLPAAPELVIKPKGKGKAKASSDDALGVDSILDLLGEWAAEKTGDEPLCVAIVGFTNTGKSSLVNSLLRKSALPVYTLATSSRGPTTTTYAQEVVVEVKGKQIRLVDTPGISWSVDGVEAEDQDAIRARDILMRSKGRIDRFKDPILAVKHIVSRANTEDLMLLYSLPAFSARDTDAFLASVARAQQLVKKKGELDLTGAARIVLRDWNTGKFLRYTVPPMSMAVESSASDEALLQTLQVRKELRKAKGLVKLTIGVVESRKALPAKEDEPEDDDGLVEDEAEDESAGDGSDEGDDEDVEESPRVALSGKQKRKRAAEQALPPRKKVSFGPDPKTSKQAKEKKVKQDRKVANVAVKAKAAVSSGGGGEEYDFGKFF</sequence>
<dbReference type="Pfam" id="PF01926">
    <property type="entry name" value="MMR_HSR1"/>
    <property type="match status" value="1"/>
</dbReference>
<feature type="compositionally biased region" description="Basic residues" evidence="5">
    <location>
        <begin position="79"/>
        <end position="88"/>
    </location>
</feature>
<dbReference type="Proteomes" id="UP001221142">
    <property type="component" value="Unassembled WGS sequence"/>
</dbReference>
<feature type="compositionally biased region" description="Basic and acidic residues" evidence="5">
    <location>
        <begin position="14"/>
        <end position="25"/>
    </location>
</feature>
<gene>
    <name evidence="8" type="ORF">FB45DRAFT_902921</name>
</gene>
<reference evidence="8" key="1">
    <citation type="submission" date="2023-03" db="EMBL/GenBank/DDBJ databases">
        <title>Massive genome expansion in bonnet fungi (Mycena s.s.) driven by repeated elements and novel gene families across ecological guilds.</title>
        <authorList>
            <consortium name="Lawrence Berkeley National Laboratory"/>
            <person name="Harder C.B."/>
            <person name="Miyauchi S."/>
            <person name="Viragh M."/>
            <person name="Kuo A."/>
            <person name="Thoen E."/>
            <person name="Andreopoulos B."/>
            <person name="Lu D."/>
            <person name="Skrede I."/>
            <person name="Drula E."/>
            <person name="Henrissat B."/>
            <person name="Morin E."/>
            <person name="Kohler A."/>
            <person name="Barry K."/>
            <person name="LaButti K."/>
            <person name="Morin E."/>
            <person name="Salamov A."/>
            <person name="Lipzen A."/>
            <person name="Mereny Z."/>
            <person name="Hegedus B."/>
            <person name="Baldrian P."/>
            <person name="Stursova M."/>
            <person name="Weitz H."/>
            <person name="Taylor A."/>
            <person name="Grigoriev I.V."/>
            <person name="Nagy L.G."/>
            <person name="Martin F."/>
            <person name="Kauserud H."/>
        </authorList>
    </citation>
    <scope>NUCLEOTIDE SEQUENCE</scope>
    <source>
        <strain evidence="8">9284</strain>
    </source>
</reference>
<dbReference type="PANTHER" id="PTHR11089">
    <property type="entry name" value="GTP-BINDING PROTEIN-RELATED"/>
    <property type="match status" value="1"/>
</dbReference>
<dbReference type="Gene3D" id="3.40.50.300">
    <property type="entry name" value="P-loop containing nucleotide triphosphate hydrolases"/>
    <property type="match status" value="1"/>
</dbReference>
<feature type="domain" description="G" evidence="6">
    <location>
        <begin position="290"/>
        <end position="368"/>
    </location>
</feature>
<name>A0AAD7C3Y0_9AGAR</name>
<dbReference type="InterPro" id="IPR014813">
    <property type="entry name" value="Gnl3_N_dom"/>
</dbReference>
<dbReference type="InterPro" id="IPR027417">
    <property type="entry name" value="P-loop_NTPase"/>
</dbReference>
<keyword evidence="4" id="KW-0539">Nucleus</keyword>
<feature type="domain" description="Guanine nucleotide-binding protein-like 3 N-terminal" evidence="7">
    <location>
        <begin position="15"/>
        <end position="88"/>
    </location>
</feature>
<evidence type="ECO:0000313" key="8">
    <source>
        <dbReference type="EMBL" id="KAJ7638453.1"/>
    </source>
</evidence>
<evidence type="ECO:0000256" key="2">
    <source>
        <dbReference type="ARBA" id="ARBA00022741"/>
    </source>
</evidence>
<organism evidence="8 9">
    <name type="scientific">Roridomyces roridus</name>
    <dbReference type="NCBI Taxonomy" id="1738132"/>
    <lineage>
        <taxon>Eukaryota</taxon>
        <taxon>Fungi</taxon>
        <taxon>Dikarya</taxon>
        <taxon>Basidiomycota</taxon>
        <taxon>Agaricomycotina</taxon>
        <taxon>Agaricomycetes</taxon>
        <taxon>Agaricomycetidae</taxon>
        <taxon>Agaricales</taxon>
        <taxon>Marasmiineae</taxon>
        <taxon>Mycenaceae</taxon>
        <taxon>Roridomyces</taxon>
    </lineage>
</organism>
<dbReference type="PANTHER" id="PTHR11089:SF30">
    <property type="entry name" value="GUANINE NUCLEOTIDE-BINDING PROTEIN-LIKE 3 HOMOLOG"/>
    <property type="match status" value="1"/>
</dbReference>
<keyword evidence="9" id="KW-1185">Reference proteome</keyword>
<dbReference type="GO" id="GO:0005730">
    <property type="term" value="C:nucleolus"/>
    <property type="evidence" value="ECO:0007669"/>
    <property type="project" value="TreeGrafter"/>
</dbReference>
<dbReference type="AlphaFoldDB" id="A0AAD7C3Y0"/>
<proteinExistence type="predicted"/>
<dbReference type="InterPro" id="IPR050755">
    <property type="entry name" value="TRAFAC_YlqF/YawG_RiboMat"/>
</dbReference>
<feature type="compositionally biased region" description="Acidic residues" evidence="5">
    <location>
        <begin position="91"/>
        <end position="109"/>
    </location>
</feature>
<evidence type="ECO:0000259" key="7">
    <source>
        <dbReference type="Pfam" id="PF08701"/>
    </source>
</evidence>
<comment type="caution">
    <text evidence="8">The sequence shown here is derived from an EMBL/GenBank/DDBJ whole genome shotgun (WGS) entry which is preliminary data.</text>
</comment>
<protein>
    <submittedName>
        <fullName evidence="8">P-loop containing nucleoside triphosphate hydrolase protein</fullName>
    </submittedName>
</protein>